<dbReference type="InterPro" id="IPR016024">
    <property type="entry name" value="ARM-type_fold"/>
</dbReference>
<sequence length="1658" mass="185973">MGNQISQVTPSAPTVGIDSYVDELGDVQYDKTCGSARFMKTVRGRHKDGLVIVKIFIKPMANLSLRTFQRQLTNEREALLEVSHAIGYSKIVETERAGYFVRQYFGNILYDRISIRPFLENIEKRWIAFQLLSGLDKCHSYGVHHGDIKTENIVVTAWNWVYLTDFASFKPTFLPEDDPADFSFFFDTSLRRVCYVAPERFYGPGEKKTGSLTDAMDIFSLGCVIAELFLEGAPIFNLSQLFGYRRGTFVPDLSMIDDVEIRSLVRHMISLNPKDRYSAAGYLTEWRNKAFPSYFYNFLHEYVQNITEPSVLRLGHRSLPAQYVEADFRIERIYNEFDKVAYFLKFDQPRREINDRAAGRMGVDPIPVYLDIPNYHASLPIASRQTPEDCGSLIFLSIVVSAIRNTATATARLHACDLILALGEQLPDEAKLDRCLPYLVALLDDDFVNVKVAAMRSLTQLMALVKKITPVNENVFPEYIMPRLQPLLSSKEVFVRANYASCISTLAETALRFLDMAQEARKDGFSFALLDSEAENGIASDIGFQGYFDLLRRELVEQFQDHAVSLLTDTDSAVKRALLRSISPLCAFFGSQKASDIILSHLITYLNDKDALLRGAFFDGIIGLATFVGGNSLEEYIMPLMVQALADTEEFVVEKVLYAFTSLAELGLIKRPNLWDLVRITVRFAVHPNLWIRHGVFAFISGATKWLSPADVHCIIRPIVKPFLRCEILDYSEVMLQDFCKAPLSRIIFNTSIKWATEARNSNFWKSAKEQRMSDIVPMFDGSYSITSSLHNLSITKASADTGFSEKSYKTEEDITWLKRLQVMGLKEEDLWKLVSLREHIWRIAKANKNYRLAPIRREQIAGPDMSSVVSVNKLGVQLHTYFFDDARTTVRRHVAKPPISEATIKQFKAATALLDALKTIDSYQRRSPSSMNLTRTDFPPHWLNGVEGSPRTMAPIFQVGSPPRPSAASIFMTSPSRVQSNVSTVSPVQTDYSNISYSSTSDAKGASLSRTPTNKGGQALPSSGDDRLERQVTTSRELRRRASATSFIQKRDHVGKAPPDVSTSPTVAYGRLDKLSVPDKDDKGQSPKEGGAKTMKISQYIPTDNETVIETVVYRGHSYTGDDPYILKLLDTVYLDKFMEDIPEFGPLIPLAARPRSLVKHSSGVAGPWRPDGILIAHFEEHKGPVNRVVVSPDHYFFLTASDDGTVKVWDALQIERNVTNRSRQTYKHAPGTKVRCLCFIDNTHCFASGSTDGVINVVRVDYSTATGRGIPKYGKLVTLRNYRFEEGEWPVWIENVKIQSSSILMVATNRSRIVGLNLRSMREEFTFQNPLHHGVPTCFCVDKKREWLVVGTSKGIMDVWSIRYQIRLKAWGLQAGTPIHRIGLHPTRGKGRWICVAGGTCVNGDEVTIWDVEKNECREVYRTSLDGGGTTASIEKRYESVNVDDESPETILSRFASDPVQLLDRTESSIAKGIRSFCIGAADLATTFSGDSSFMSDSFNGMSRPASGDTFMVTSGADRHLRFWNMAKPDLSCIVSGPMAEYSVRPTYSVSSPTSHLSIHTELRNATEITSCTNGDSDRSPTLNGTPRTSQANRRRNTNVRPSAPEMQAQRNTLITSHQQNILKNHNDTILDVALLCKPYGLIISVDRAGAIKIYS</sequence>
<dbReference type="Pfam" id="PF00069">
    <property type="entry name" value="Pkinase"/>
    <property type="match status" value="1"/>
</dbReference>
<evidence type="ECO:0000256" key="7">
    <source>
        <dbReference type="ARBA" id="ARBA00022741"/>
    </source>
</evidence>
<dbReference type="PROSITE" id="PS50011">
    <property type="entry name" value="PROTEIN_KINASE_DOM"/>
    <property type="match status" value="1"/>
</dbReference>
<dbReference type="CDD" id="cd13980">
    <property type="entry name" value="STKc_Vps15"/>
    <property type="match status" value="1"/>
</dbReference>
<dbReference type="GO" id="GO:0005794">
    <property type="term" value="C:Golgi apparatus"/>
    <property type="evidence" value="ECO:0007669"/>
    <property type="project" value="UniProtKB-SubCell"/>
</dbReference>
<dbReference type="FunFam" id="1.10.510.10:FF:000497">
    <property type="entry name" value="Phosphoinositide 3-kinase regulatory subunit"/>
    <property type="match status" value="1"/>
</dbReference>
<dbReference type="SUPFAM" id="SSF48371">
    <property type="entry name" value="ARM repeat"/>
    <property type="match status" value="1"/>
</dbReference>
<evidence type="ECO:0000256" key="11">
    <source>
        <dbReference type="PROSITE-ProRule" id="PRU00221"/>
    </source>
</evidence>
<dbReference type="InterPro" id="IPR045162">
    <property type="entry name" value="Vps15-like"/>
</dbReference>
<dbReference type="Gene3D" id="1.10.510.10">
    <property type="entry name" value="Transferase(Phosphotransferase) domain 1"/>
    <property type="match status" value="1"/>
</dbReference>
<dbReference type="SMART" id="SM00220">
    <property type="entry name" value="S_TKc"/>
    <property type="match status" value="1"/>
</dbReference>
<feature type="compositionally biased region" description="Polar residues" evidence="12">
    <location>
        <begin position="993"/>
        <end position="1017"/>
    </location>
</feature>
<dbReference type="Gene3D" id="1.25.10.10">
    <property type="entry name" value="Leucine-rich Repeat Variant"/>
    <property type="match status" value="1"/>
</dbReference>
<dbReference type="Pfam" id="PF22956">
    <property type="entry name" value="VPS15-like_hel"/>
    <property type="match status" value="1"/>
</dbReference>
<dbReference type="PROSITE" id="PS00108">
    <property type="entry name" value="PROTEIN_KINASE_ST"/>
    <property type="match status" value="1"/>
</dbReference>
<keyword evidence="8" id="KW-0418">Kinase</keyword>
<dbReference type="GO" id="GO:0006623">
    <property type="term" value="P:protein targeting to vacuole"/>
    <property type="evidence" value="ECO:0007669"/>
    <property type="project" value="TreeGrafter"/>
</dbReference>
<evidence type="ECO:0000256" key="5">
    <source>
        <dbReference type="ARBA" id="ARBA00022679"/>
    </source>
</evidence>
<keyword evidence="4 11" id="KW-0853">WD repeat</keyword>
<evidence type="ECO:0000256" key="8">
    <source>
        <dbReference type="ARBA" id="ARBA00022777"/>
    </source>
</evidence>
<accession>A0A1E3PYX2</accession>
<dbReference type="EMBL" id="KV454300">
    <property type="protein sequence ID" value="ODQ70540.1"/>
    <property type="molecule type" value="Genomic_DNA"/>
</dbReference>
<feature type="repeat" description="WD" evidence="11">
    <location>
        <begin position="1180"/>
        <end position="1212"/>
    </location>
</feature>
<feature type="region of interest" description="Disordered" evidence="12">
    <location>
        <begin position="993"/>
        <end position="1094"/>
    </location>
</feature>
<dbReference type="PROSITE" id="PS50082">
    <property type="entry name" value="WD_REPEATS_2"/>
    <property type="match status" value="1"/>
</dbReference>
<dbReference type="InterPro" id="IPR008271">
    <property type="entry name" value="Ser/Thr_kinase_AS"/>
</dbReference>
<organism evidence="14 15">
    <name type="scientific">Lipomyces starkeyi NRRL Y-11557</name>
    <dbReference type="NCBI Taxonomy" id="675824"/>
    <lineage>
        <taxon>Eukaryota</taxon>
        <taxon>Fungi</taxon>
        <taxon>Dikarya</taxon>
        <taxon>Ascomycota</taxon>
        <taxon>Saccharomycotina</taxon>
        <taxon>Lipomycetes</taxon>
        <taxon>Lipomycetales</taxon>
        <taxon>Lipomycetaceae</taxon>
        <taxon>Lipomyces</taxon>
    </lineage>
</organism>
<evidence type="ECO:0000256" key="12">
    <source>
        <dbReference type="SAM" id="MobiDB-lite"/>
    </source>
</evidence>
<keyword evidence="9" id="KW-0067">ATP-binding</keyword>
<gene>
    <name evidence="14" type="ORF">LIPSTDRAFT_5996</name>
</gene>
<dbReference type="GO" id="GO:0004674">
    <property type="term" value="F:protein serine/threonine kinase activity"/>
    <property type="evidence" value="ECO:0007669"/>
    <property type="project" value="UniProtKB-KW"/>
</dbReference>
<dbReference type="InterPro" id="IPR011989">
    <property type="entry name" value="ARM-like"/>
</dbReference>
<keyword evidence="7" id="KW-0547">Nucleotide-binding</keyword>
<dbReference type="SMART" id="SM00320">
    <property type="entry name" value="WD40"/>
    <property type="match status" value="5"/>
</dbReference>
<reference evidence="14 15" key="1">
    <citation type="journal article" date="2016" name="Proc. Natl. Acad. Sci. U.S.A.">
        <title>Comparative genomics of biotechnologically important yeasts.</title>
        <authorList>
            <person name="Riley R."/>
            <person name="Haridas S."/>
            <person name="Wolfe K.H."/>
            <person name="Lopes M.R."/>
            <person name="Hittinger C.T."/>
            <person name="Goeker M."/>
            <person name="Salamov A.A."/>
            <person name="Wisecaver J.H."/>
            <person name="Long T.M."/>
            <person name="Calvey C.H."/>
            <person name="Aerts A.L."/>
            <person name="Barry K.W."/>
            <person name="Choi C."/>
            <person name="Clum A."/>
            <person name="Coughlan A.Y."/>
            <person name="Deshpande S."/>
            <person name="Douglass A.P."/>
            <person name="Hanson S.J."/>
            <person name="Klenk H.-P."/>
            <person name="LaButti K.M."/>
            <person name="Lapidus A."/>
            <person name="Lindquist E.A."/>
            <person name="Lipzen A.M."/>
            <person name="Meier-Kolthoff J.P."/>
            <person name="Ohm R.A."/>
            <person name="Otillar R.P."/>
            <person name="Pangilinan J.L."/>
            <person name="Peng Y."/>
            <person name="Rokas A."/>
            <person name="Rosa C.A."/>
            <person name="Scheuner C."/>
            <person name="Sibirny A.A."/>
            <person name="Slot J.C."/>
            <person name="Stielow J.B."/>
            <person name="Sun H."/>
            <person name="Kurtzman C.P."/>
            <person name="Blackwell M."/>
            <person name="Grigoriev I.V."/>
            <person name="Jeffries T.W."/>
        </authorList>
    </citation>
    <scope>NUCLEOTIDE SEQUENCE [LARGE SCALE GENOMIC DNA]</scope>
    <source>
        <strain evidence="14 15">NRRL Y-11557</strain>
    </source>
</reference>
<evidence type="ECO:0000256" key="9">
    <source>
        <dbReference type="ARBA" id="ARBA00022840"/>
    </source>
</evidence>
<feature type="domain" description="Protein kinase" evidence="13">
    <location>
        <begin position="27"/>
        <end position="303"/>
    </location>
</feature>
<comment type="subcellular location">
    <subcellularLocation>
        <location evidence="1">Endosome membrane</location>
        <topology evidence="1">Lipid-anchor</topology>
    </subcellularLocation>
    <subcellularLocation>
        <location evidence="10">Golgi apparatus</location>
        <location evidence="10">trans-Golgi network membrane</location>
        <topology evidence="10">Lipid-anchor</topology>
    </subcellularLocation>
</comment>
<dbReference type="GO" id="GO:0045324">
    <property type="term" value="P:late endosome to vacuole transport"/>
    <property type="evidence" value="ECO:0007669"/>
    <property type="project" value="InterPro"/>
</dbReference>
<evidence type="ECO:0000256" key="4">
    <source>
        <dbReference type="ARBA" id="ARBA00022574"/>
    </source>
</evidence>
<name>A0A1E3PYX2_LIPST</name>
<keyword evidence="6" id="KW-0677">Repeat</keyword>
<evidence type="ECO:0000313" key="14">
    <source>
        <dbReference type="EMBL" id="ODQ70540.1"/>
    </source>
</evidence>
<evidence type="ECO:0000256" key="1">
    <source>
        <dbReference type="ARBA" id="ARBA00004455"/>
    </source>
</evidence>
<feature type="compositionally biased region" description="Polar residues" evidence="12">
    <location>
        <begin position="1570"/>
        <end position="1594"/>
    </location>
</feature>
<feature type="region of interest" description="Disordered" evidence="12">
    <location>
        <begin position="1570"/>
        <end position="1608"/>
    </location>
</feature>
<dbReference type="FunFam" id="1.25.10.10:FF:000342">
    <property type="entry name" value="Serine/threonine-protein kinase VPS15"/>
    <property type="match status" value="1"/>
</dbReference>
<dbReference type="PANTHER" id="PTHR17583">
    <property type="entry name" value="PHOSPHOINOSITIDE 3-KINASE REGULATORY SUBUNIT 4"/>
    <property type="match status" value="1"/>
</dbReference>
<dbReference type="InterPro" id="IPR011009">
    <property type="entry name" value="Kinase-like_dom_sf"/>
</dbReference>
<dbReference type="InterPro" id="IPR001680">
    <property type="entry name" value="WD40_rpt"/>
</dbReference>
<protein>
    <recommendedName>
        <fullName evidence="2">non-specific serine/threonine protein kinase</fullName>
        <ecNumber evidence="2">2.7.11.1</ecNumber>
    </recommendedName>
</protein>
<dbReference type="Proteomes" id="UP000094385">
    <property type="component" value="Unassembled WGS sequence"/>
</dbReference>
<dbReference type="InterPro" id="IPR015943">
    <property type="entry name" value="WD40/YVTN_repeat-like_dom_sf"/>
</dbReference>
<dbReference type="GO" id="GO:0005524">
    <property type="term" value="F:ATP binding"/>
    <property type="evidence" value="ECO:0007669"/>
    <property type="project" value="UniProtKB-KW"/>
</dbReference>
<dbReference type="GO" id="GO:0034272">
    <property type="term" value="C:phosphatidylinositol 3-kinase complex, class III, type II"/>
    <property type="evidence" value="ECO:0007669"/>
    <property type="project" value="TreeGrafter"/>
</dbReference>
<dbReference type="GO" id="GO:0016236">
    <property type="term" value="P:macroautophagy"/>
    <property type="evidence" value="ECO:0007669"/>
    <property type="project" value="InterPro"/>
</dbReference>
<dbReference type="OrthoDB" id="242910at2759"/>
<dbReference type="GO" id="GO:0005770">
    <property type="term" value="C:late endosome"/>
    <property type="evidence" value="ECO:0007669"/>
    <property type="project" value="TreeGrafter"/>
</dbReference>
<dbReference type="EC" id="2.7.11.1" evidence="2"/>
<keyword evidence="15" id="KW-1185">Reference proteome</keyword>
<evidence type="ECO:0000259" key="13">
    <source>
        <dbReference type="PROSITE" id="PS50011"/>
    </source>
</evidence>
<dbReference type="PANTHER" id="PTHR17583:SF0">
    <property type="entry name" value="PHOSPHOINOSITIDE 3-KINASE REGULATORY SUBUNIT 4"/>
    <property type="match status" value="1"/>
</dbReference>
<keyword evidence="5" id="KW-0808">Transferase</keyword>
<dbReference type="InterPro" id="IPR036322">
    <property type="entry name" value="WD40_repeat_dom_sf"/>
</dbReference>
<evidence type="ECO:0000256" key="10">
    <source>
        <dbReference type="ARBA" id="ARBA00037864"/>
    </source>
</evidence>
<feature type="compositionally biased region" description="Basic and acidic residues" evidence="12">
    <location>
        <begin position="1072"/>
        <end position="1087"/>
    </location>
</feature>
<evidence type="ECO:0000313" key="15">
    <source>
        <dbReference type="Proteomes" id="UP000094385"/>
    </source>
</evidence>
<dbReference type="PROSITE" id="PS50294">
    <property type="entry name" value="WD_REPEATS_REGION"/>
    <property type="match status" value="1"/>
</dbReference>
<evidence type="ECO:0000256" key="2">
    <source>
        <dbReference type="ARBA" id="ARBA00012513"/>
    </source>
</evidence>
<dbReference type="SUPFAM" id="SSF56112">
    <property type="entry name" value="Protein kinase-like (PK-like)"/>
    <property type="match status" value="1"/>
</dbReference>
<dbReference type="STRING" id="675824.A0A1E3PYX2"/>
<dbReference type="GO" id="GO:0071561">
    <property type="term" value="C:nucleus-vacuole junction"/>
    <property type="evidence" value="ECO:0007669"/>
    <property type="project" value="TreeGrafter"/>
</dbReference>
<dbReference type="Pfam" id="PF00400">
    <property type="entry name" value="WD40"/>
    <property type="match status" value="2"/>
</dbReference>
<evidence type="ECO:0000256" key="3">
    <source>
        <dbReference type="ARBA" id="ARBA00022527"/>
    </source>
</evidence>
<evidence type="ECO:0000256" key="6">
    <source>
        <dbReference type="ARBA" id="ARBA00022737"/>
    </source>
</evidence>
<keyword evidence="3" id="KW-0723">Serine/threonine-protein kinase</keyword>
<proteinExistence type="predicted"/>
<dbReference type="GO" id="GO:0034271">
    <property type="term" value="C:phosphatidylinositol 3-kinase complex, class III, type I"/>
    <property type="evidence" value="ECO:0007669"/>
    <property type="project" value="TreeGrafter"/>
</dbReference>
<dbReference type="SUPFAM" id="SSF50978">
    <property type="entry name" value="WD40 repeat-like"/>
    <property type="match status" value="1"/>
</dbReference>
<dbReference type="InterPro" id="IPR055231">
    <property type="entry name" value="2AA_helical"/>
</dbReference>
<dbReference type="GO" id="GO:0010008">
    <property type="term" value="C:endosome membrane"/>
    <property type="evidence" value="ECO:0007669"/>
    <property type="project" value="UniProtKB-SubCell"/>
</dbReference>
<dbReference type="InterPro" id="IPR000719">
    <property type="entry name" value="Prot_kinase_dom"/>
</dbReference>
<dbReference type="Gene3D" id="2.130.10.10">
    <property type="entry name" value="YVTN repeat-like/Quinoprotein amine dehydrogenase"/>
    <property type="match status" value="2"/>
</dbReference>